<evidence type="ECO:0000313" key="3">
    <source>
        <dbReference type="Proteomes" id="UP000265520"/>
    </source>
</evidence>
<feature type="non-terminal residue" evidence="2">
    <location>
        <position position="1"/>
    </location>
</feature>
<dbReference type="InterPro" id="IPR036875">
    <property type="entry name" value="Znf_CCHC_sf"/>
</dbReference>
<organism evidence="2 3">
    <name type="scientific">Trifolium medium</name>
    <dbReference type="NCBI Taxonomy" id="97028"/>
    <lineage>
        <taxon>Eukaryota</taxon>
        <taxon>Viridiplantae</taxon>
        <taxon>Streptophyta</taxon>
        <taxon>Embryophyta</taxon>
        <taxon>Tracheophyta</taxon>
        <taxon>Spermatophyta</taxon>
        <taxon>Magnoliopsida</taxon>
        <taxon>eudicotyledons</taxon>
        <taxon>Gunneridae</taxon>
        <taxon>Pentapetalae</taxon>
        <taxon>rosids</taxon>
        <taxon>fabids</taxon>
        <taxon>Fabales</taxon>
        <taxon>Fabaceae</taxon>
        <taxon>Papilionoideae</taxon>
        <taxon>50 kb inversion clade</taxon>
        <taxon>NPAAA clade</taxon>
        <taxon>Hologalegina</taxon>
        <taxon>IRL clade</taxon>
        <taxon>Trifolieae</taxon>
        <taxon>Trifolium</taxon>
    </lineage>
</organism>
<feature type="non-terminal residue" evidence="2">
    <location>
        <position position="85"/>
    </location>
</feature>
<evidence type="ECO:0000313" key="2">
    <source>
        <dbReference type="EMBL" id="MCI64641.1"/>
    </source>
</evidence>
<comment type="caution">
    <text evidence="2">The sequence shown here is derived from an EMBL/GenBank/DDBJ whole genome shotgun (WGS) entry which is preliminary data.</text>
</comment>
<accession>A0A392TTW6</accession>
<name>A0A392TTW6_9FABA</name>
<evidence type="ECO:0000256" key="1">
    <source>
        <dbReference type="SAM" id="MobiDB-lite"/>
    </source>
</evidence>
<dbReference type="SUPFAM" id="SSF57756">
    <property type="entry name" value="Retrovirus zinc finger-like domains"/>
    <property type="match status" value="1"/>
</dbReference>
<dbReference type="Proteomes" id="UP000265520">
    <property type="component" value="Unassembled WGS sequence"/>
</dbReference>
<dbReference type="AlphaFoldDB" id="A0A392TTW6"/>
<feature type="region of interest" description="Disordered" evidence="1">
    <location>
        <begin position="30"/>
        <end position="51"/>
    </location>
</feature>
<dbReference type="EMBL" id="LXQA010660202">
    <property type="protein sequence ID" value="MCI64641.1"/>
    <property type="molecule type" value="Genomic_DNA"/>
</dbReference>
<reference evidence="2 3" key="1">
    <citation type="journal article" date="2018" name="Front. Plant Sci.">
        <title>Red Clover (Trifolium pratense) and Zigzag Clover (T. medium) - A Picture of Genomic Similarities and Differences.</title>
        <authorList>
            <person name="Dluhosova J."/>
            <person name="Istvanek J."/>
            <person name="Nedelnik J."/>
            <person name="Repkova J."/>
        </authorList>
    </citation>
    <scope>NUCLEOTIDE SEQUENCE [LARGE SCALE GENOMIC DNA]</scope>
    <source>
        <strain evidence="3">cv. 10/8</strain>
        <tissue evidence="2">Leaf</tissue>
    </source>
</reference>
<protein>
    <submittedName>
        <fullName evidence="2">Gag-pol polyprotein</fullName>
    </submittedName>
</protein>
<dbReference type="GO" id="GO:0003676">
    <property type="term" value="F:nucleic acid binding"/>
    <property type="evidence" value="ECO:0007669"/>
    <property type="project" value="InterPro"/>
</dbReference>
<keyword evidence="3" id="KW-1185">Reference proteome</keyword>
<dbReference type="GO" id="GO:0008270">
    <property type="term" value="F:zinc ion binding"/>
    <property type="evidence" value="ECO:0007669"/>
    <property type="project" value="InterPro"/>
</dbReference>
<sequence length="85" mass="9309">TRPTCQLCNKYGHHVRDCWYRYDENFVPVQANDIPKPPPPGSTDSPAPTPQACTANFAASTQELVIPQSWFPDSGASHHITADAS</sequence>
<proteinExistence type="predicted"/>